<feature type="transmembrane region" description="Helical" evidence="6">
    <location>
        <begin position="178"/>
        <end position="198"/>
    </location>
</feature>
<dbReference type="InterPro" id="IPR049680">
    <property type="entry name" value="FLVCR1-2_SLC49-like"/>
</dbReference>
<feature type="compositionally biased region" description="Basic and acidic residues" evidence="5">
    <location>
        <begin position="21"/>
        <end position="33"/>
    </location>
</feature>
<keyword evidence="4 6" id="KW-0472">Membrane</keyword>
<evidence type="ECO:0000313" key="8">
    <source>
        <dbReference type="Proteomes" id="UP000799757"/>
    </source>
</evidence>
<keyword evidence="2 6" id="KW-0812">Transmembrane</keyword>
<dbReference type="PANTHER" id="PTHR10924:SF6">
    <property type="entry name" value="SOLUTE CARRIER FAMILY 49 MEMBER A3"/>
    <property type="match status" value="1"/>
</dbReference>
<dbReference type="Pfam" id="PF07690">
    <property type="entry name" value="MFS_1"/>
    <property type="match status" value="1"/>
</dbReference>
<evidence type="ECO:0000256" key="5">
    <source>
        <dbReference type="SAM" id="MobiDB-lite"/>
    </source>
</evidence>
<evidence type="ECO:0000256" key="2">
    <source>
        <dbReference type="ARBA" id="ARBA00022692"/>
    </source>
</evidence>
<dbReference type="Proteomes" id="UP000799757">
    <property type="component" value="Unassembled WGS sequence"/>
</dbReference>
<proteinExistence type="predicted"/>
<dbReference type="GO" id="GO:0022857">
    <property type="term" value="F:transmembrane transporter activity"/>
    <property type="evidence" value="ECO:0007669"/>
    <property type="project" value="InterPro"/>
</dbReference>
<organism evidence="7 8">
    <name type="scientific">Melanomma pulvis-pyrius CBS 109.77</name>
    <dbReference type="NCBI Taxonomy" id="1314802"/>
    <lineage>
        <taxon>Eukaryota</taxon>
        <taxon>Fungi</taxon>
        <taxon>Dikarya</taxon>
        <taxon>Ascomycota</taxon>
        <taxon>Pezizomycotina</taxon>
        <taxon>Dothideomycetes</taxon>
        <taxon>Pleosporomycetidae</taxon>
        <taxon>Pleosporales</taxon>
        <taxon>Melanommataceae</taxon>
        <taxon>Melanomma</taxon>
    </lineage>
</organism>
<evidence type="ECO:0000256" key="1">
    <source>
        <dbReference type="ARBA" id="ARBA00004141"/>
    </source>
</evidence>
<keyword evidence="8" id="KW-1185">Reference proteome</keyword>
<evidence type="ECO:0000256" key="6">
    <source>
        <dbReference type="SAM" id="Phobius"/>
    </source>
</evidence>
<feature type="transmembrane region" description="Helical" evidence="6">
    <location>
        <begin position="382"/>
        <end position="403"/>
    </location>
</feature>
<gene>
    <name evidence="7" type="ORF">K505DRAFT_233252</name>
</gene>
<dbReference type="OrthoDB" id="422206at2759"/>
<reference evidence="7" key="1">
    <citation type="journal article" date="2020" name="Stud. Mycol.">
        <title>101 Dothideomycetes genomes: a test case for predicting lifestyles and emergence of pathogens.</title>
        <authorList>
            <person name="Haridas S."/>
            <person name="Albert R."/>
            <person name="Binder M."/>
            <person name="Bloem J."/>
            <person name="Labutti K."/>
            <person name="Salamov A."/>
            <person name="Andreopoulos B."/>
            <person name="Baker S."/>
            <person name="Barry K."/>
            <person name="Bills G."/>
            <person name="Bluhm B."/>
            <person name="Cannon C."/>
            <person name="Castanera R."/>
            <person name="Culley D."/>
            <person name="Daum C."/>
            <person name="Ezra D."/>
            <person name="Gonzalez J."/>
            <person name="Henrissat B."/>
            <person name="Kuo A."/>
            <person name="Liang C."/>
            <person name="Lipzen A."/>
            <person name="Lutzoni F."/>
            <person name="Magnuson J."/>
            <person name="Mondo S."/>
            <person name="Nolan M."/>
            <person name="Ohm R."/>
            <person name="Pangilinan J."/>
            <person name="Park H.-J."/>
            <person name="Ramirez L."/>
            <person name="Alfaro M."/>
            <person name="Sun H."/>
            <person name="Tritt A."/>
            <person name="Yoshinaga Y."/>
            <person name="Zwiers L.-H."/>
            <person name="Turgeon B."/>
            <person name="Goodwin S."/>
            <person name="Spatafora J."/>
            <person name="Crous P."/>
            <person name="Grigoriev I."/>
        </authorList>
    </citation>
    <scope>NUCLEOTIDE SEQUENCE</scope>
    <source>
        <strain evidence="7">CBS 109.77</strain>
    </source>
</reference>
<dbReference type="Gene3D" id="1.20.1250.20">
    <property type="entry name" value="MFS general substrate transporter like domains"/>
    <property type="match status" value="1"/>
</dbReference>
<dbReference type="AlphaFoldDB" id="A0A6A6XPX6"/>
<name>A0A6A6XPX6_9PLEO</name>
<sequence>MTGTIDAGHGPSSSEQQGGEAHTHAHAHGETHHRSYSHTHYRVYKRRWFGLIQLVLLNTVVSWDWLTFAPVSTKAADYFDVTETAINWLSTGFFFSFIVICPVTIWTLNRSPKESIIWSSVLLLLGNWIRYGGTRAHNYGVVMFGQILTGLSQPFVLAAPTRYSDQWFTESGRVSATALASLANPFGAALAQLINPFLGDIPSIVLYVSIIASVACIPSLFIPTAPPTPPSASSAVSKTSLVASIKHCFHSPSFYVLFITFGVYVGFFNAFSSLLNQVLYPYGFSEDEAGICGAVLIVVGLVAAAINSPILDRTHAYLLNIKIIVPILACSYLGMIWAPQTRGIVAPYVLSAVLGATSFTLLPIALEYLVEVTYPASPEVGSTICWAGGQLFGGIFVVIMNALKDQRNVDLEQVRKAGRNQGGGIRPPGNMYNSLVFQAVVAMLVVPLPLAMGIKRFGLADGKVAGRLKVDEHRGGEVETDGEA</sequence>
<dbReference type="EMBL" id="MU001783">
    <property type="protein sequence ID" value="KAF2798480.1"/>
    <property type="molecule type" value="Genomic_DNA"/>
</dbReference>
<feature type="transmembrane region" description="Helical" evidence="6">
    <location>
        <begin position="435"/>
        <end position="454"/>
    </location>
</feature>
<dbReference type="GO" id="GO:0016020">
    <property type="term" value="C:membrane"/>
    <property type="evidence" value="ECO:0007669"/>
    <property type="project" value="UniProtKB-SubCell"/>
</dbReference>
<feature type="transmembrane region" description="Helical" evidence="6">
    <location>
        <begin position="139"/>
        <end position="157"/>
    </location>
</feature>
<dbReference type="PANTHER" id="PTHR10924">
    <property type="entry name" value="MAJOR FACILITATOR SUPERFAMILY PROTEIN-RELATED"/>
    <property type="match status" value="1"/>
</dbReference>
<dbReference type="InterPro" id="IPR011701">
    <property type="entry name" value="MFS"/>
</dbReference>
<feature type="transmembrane region" description="Helical" evidence="6">
    <location>
        <begin position="254"/>
        <end position="276"/>
    </location>
</feature>
<feature type="transmembrane region" description="Helical" evidence="6">
    <location>
        <begin position="344"/>
        <end position="370"/>
    </location>
</feature>
<dbReference type="SUPFAM" id="SSF103473">
    <property type="entry name" value="MFS general substrate transporter"/>
    <property type="match status" value="1"/>
</dbReference>
<comment type="subcellular location">
    <subcellularLocation>
        <location evidence="1">Membrane</location>
        <topology evidence="1">Multi-pass membrane protein</topology>
    </subcellularLocation>
</comment>
<keyword evidence="3 6" id="KW-1133">Transmembrane helix</keyword>
<feature type="transmembrane region" description="Helical" evidence="6">
    <location>
        <begin position="48"/>
        <end position="66"/>
    </location>
</feature>
<evidence type="ECO:0000313" key="7">
    <source>
        <dbReference type="EMBL" id="KAF2798480.1"/>
    </source>
</evidence>
<evidence type="ECO:0000256" key="4">
    <source>
        <dbReference type="ARBA" id="ARBA00023136"/>
    </source>
</evidence>
<protein>
    <submittedName>
        <fullName evidence="7">MFS general substrate transporter</fullName>
    </submittedName>
</protein>
<feature type="transmembrane region" description="Helical" evidence="6">
    <location>
        <begin position="288"/>
        <end position="306"/>
    </location>
</feature>
<accession>A0A6A6XPX6</accession>
<feature type="transmembrane region" description="Helical" evidence="6">
    <location>
        <begin position="204"/>
        <end position="222"/>
    </location>
</feature>
<evidence type="ECO:0000256" key="3">
    <source>
        <dbReference type="ARBA" id="ARBA00022989"/>
    </source>
</evidence>
<feature type="region of interest" description="Disordered" evidence="5">
    <location>
        <begin position="1"/>
        <end position="34"/>
    </location>
</feature>
<feature type="transmembrane region" description="Helical" evidence="6">
    <location>
        <begin position="86"/>
        <end position="108"/>
    </location>
</feature>
<feature type="transmembrane region" description="Helical" evidence="6">
    <location>
        <begin position="318"/>
        <end position="338"/>
    </location>
</feature>
<dbReference type="InterPro" id="IPR036259">
    <property type="entry name" value="MFS_trans_sf"/>
</dbReference>